<evidence type="ECO:0000256" key="2">
    <source>
        <dbReference type="ARBA" id="ARBA00022676"/>
    </source>
</evidence>
<keyword evidence="7" id="KW-1185">Reference proteome</keyword>
<evidence type="ECO:0000256" key="1">
    <source>
        <dbReference type="ARBA" id="ARBA00004323"/>
    </source>
</evidence>
<dbReference type="GO" id="GO:0033843">
    <property type="term" value="F:xyloglucan 6-xylosyltransferase activity"/>
    <property type="evidence" value="ECO:0007669"/>
    <property type="project" value="UniProtKB-EC"/>
</dbReference>
<keyword evidence="5" id="KW-0333">Golgi apparatus</keyword>
<keyword evidence="4" id="KW-0812">Transmembrane</keyword>
<dbReference type="AlphaFoldDB" id="A0A2P6RP64"/>
<dbReference type="EC" id="2.4.2.39" evidence="6"/>
<comment type="subcellular location">
    <subcellularLocation>
        <location evidence="1">Golgi apparatus membrane</location>
        <topology evidence="1">Single-pass type II membrane protein</topology>
    </subcellularLocation>
</comment>
<proteinExistence type="predicted"/>
<name>A0A2P6RP64_ROSCH</name>
<dbReference type="Gramene" id="PRQ48229">
    <property type="protein sequence ID" value="PRQ48229"/>
    <property type="gene ID" value="RchiOBHm_Chr2g0108371"/>
</dbReference>
<dbReference type="GO" id="GO:0009969">
    <property type="term" value="P:xyloglucan biosynthetic process"/>
    <property type="evidence" value="ECO:0007669"/>
    <property type="project" value="TreeGrafter"/>
</dbReference>
<dbReference type="EMBL" id="PDCK01000040">
    <property type="protein sequence ID" value="PRQ48229.1"/>
    <property type="molecule type" value="Genomic_DNA"/>
</dbReference>
<dbReference type="Proteomes" id="UP000238479">
    <property type="component" value="Chromosome 2"/>
</dbReference>
<gene>
    <name evidence="6" type="ORF">RchiOBHm_Chr2g0108371</name>
</gene>
<dbReference type="PANTHER" id="PTHR31311:SF44">
    <property type="entry name" value="GLYCOSYLTRANSFERASE 2-RELATED"/>
    <property type="match status" value="1"/>
</dbReference>
<comment type="caution">
    <text evidence="6">The sequence shown here is derived from an EMBL/GenBank/DDBJ whole genome shotgun (WGS) entry which is preliminary data.</text>
</comment>
<keyword evidence="4" id="KW-0735">Signal-anchor</keyword>
<accession>A0A2P6RP64</accession>
<keyword evidence="2 6" id="KW-0328">Glycosyltransferase</keyword>
<evidence type="ECO:0000313" key="7">
    <source>
        <dbReference type="Proteomes" id="UP000238479"/>
    </source>
</evidence>
<reference evidence="6 7" key="1">
    <citation type="journal article" date="2018" name="Nat. Genet.">
        <title>The Rosa genome provides new insights in the design of modern roses.</title>
        <authorList>
            <person name="Bendahmane M."/>
        </authorList>
    </citation>
    <scope>NUCLEOTIDE SEQUENCE [LARGE SCALE GENOMIC DNA]</scope>
    <source>
        <strain evidence="7">cv. Old Blush</strain>
    </source>
</reference>
<dbReference type="GO" id="GO:0000139">
    <property type="term" value="C:Golgi membrane"/>
    <property type="evidence" value="ECO:0007669"/>
    <property type="project" value="UniProtKB-SubCell"/>
</dbReference>
<sequence>MDSDAVFTDLEFEIPLDRHKNHNLVTHFTGCQPCNGEHNPKYKGDACWNNEMKT</sequence>
<dbReference type="PANTHER" id="PTHR31311">
    <property type="entry name" value="XYLOGLUCAN 6-XYLOSYLTRANSFERASE 5-RELATED-RELATED"/>
    <property type="match status" value="1"/>
</dbReference>
<evidence type="ECO:0000256" key="3">
    <source>
        <dbReference type="ARBA" id="ARBA00022679"/>
    </source>
</evidence>
<dbReference type="GO" id="GO:0005802">
    <property type="term" value="C:trans-Golgi network"/>
    <property type="evidence" value="ECO:0007669"/>
    <property type="project" value="TreeGrafter"/>
</dbReference>
<organism evidence="6 7">
    <name type="scientific">Rosa chinensis</name>
    <name type="common">China rose</name>
    <dbReference type="NCBI Taxonomy" id="74649"/>
    <lineage>
        <taxon>Eukaryota</taxon>
        <taxon>Viridiplantae</taxon>
        <taxon>Streptophyta</taxon>
        <taxon>Embryophyta</taxon>
        <taxon>Tracheophyta</taxon>
        <taxon>Spermatophyta</taxon>
        <taxon>Magnoliopsida</taxon>
        <taxon>eudicotyledons</taxon>
        <taxon>Gunneridae</taxon>
        <taxon>Pentapetalae</taxon>
        <taxon>rosids</taxon>
        <taxon>fabids</taxon>
        <taxon>Rosales</taxon>
        <taxon>Rosaceae</taxon>
        <taxon>Rosoideae</taxon>
        <taxon>Rosoideae incertae sedis</taxon>
        <taxon>Rosa</taxon>
    </lineage>
</organism>
<evidence type="ECO:0000256" key="5">
    <source>
        <dbReference type="ARBA" id="ARBA00023034"/>
    </source>
</evidence>
<dbReference type="GO" id="GO:0005768">
    <property type="term" value="C:endosome"/>
    <property type="evidence" value="ECO:0007669"/>
    <property type="project" value="TreeGrafter"/>
</dbReference>
<dbReference type="InterPro" id="IPR008630">
    <property type="entry name" value="Glyco_trans_34"/>
</dbReference>
<keyword evidence="3 6" id="KW-0808">Transferase</keyword>
<evidence type="ECO:0000256" key="4">
    <source>
        <dbReference type="ARBA" id="ARBA00022968"/>
    </source>
</evidence>
<evidence type="ECO:0000313" key="6">
    <source>
        <dbReference type="EMBL" id="PRQ48229.1"/>
    </source>
</evidence>
<dbReference type="GO" id="GO:0016758">
    <property type="term" value="F:hexosyltransferase activity"/>
    <property type="evidence" value="ECO:0007669"/>
    <property type="project" value="TreeGrafter"/>
</dbReference>
<protein>
    <submittedName>
        <fullName evidence="6">Putative xyloglucan 6-xylosyltransferase</fullName>
        <ecNumber evidence="6">2.4.2.39</ecNumber>
    </submittedName>
</protein>